<name>A0A2T0ZZF1_9ACTN</name>
<proteinExistence type="predicted"/>
<dbReference type="PANTHER" id="PTHR48081">
    <property type="entry name" value="AB HYDROLASE SUPERFAMILY PROTEIN C4A8.06C"/>
    <property type="match status" value="1"/>
</dbReference>
<accession>A0A2T0ZZF1</accession>
<dbReference type="InterPro" id="IPR050300">
    <property type="entry name" value="GDXG_lipolytic_enzyme"/>
</dbReference>
<evidence type="ECO:0000259" key="2">
    <source>
        <dbReference type="Pfam" id="PF07859"/>
    </source>
</evidence>
<dbReference type="AlphaFoldDB" id="A0A2T0ZZF1"/>
<dbReference type="OrthoDB" id="9803828at2"/>
<gene>
    <name evidence="3" type="ORF">CLV47_10869</name>
</gene>
<dbReference type="GO" id="GO:0016787">
    <property type="term" value="F:hydrolase activity"/>
    <property type="evidence" value="ECO:0007669"/>
    <property type="project" value="UniProtKB-KW"/>
</dbReference>
<dbReference type="Proteomes" id="UP000237752">
    <property type="component" value="Unassembled WGS sequence"/>
</dbReference>
<evidence type="ECO:0000313" key="3">
    <source>
        <dbReference type="EMBL" id="PRZ41710.1"/>
    </source>
</evidence>
<dbReference type="RefSeq" id="WP_106349102.1">
    <property type="nucleotide sequence ID" value="NZ_PVUE01000008.1"/>
</dbReference>
<dbReference type="SUPFAM" id="SSF53474">
    <property type="entry name" value="alpha/beta-Hydrolases"/>
    <property type="match status" value="1"/>
</dbReference>
<dbReference type="PANTHER" id="PTHR48081:SF8">
    <property type="entry name" value="ALPHA_BETA HYDROLASE FOLD-3 DOMAIN-CONTAINING PROTEIN-RELATED"/>
    <property type="match status" value="1"/>
</dbReference>
<dbReference type="Pfam" id="PF07859">
    <property type="entry name" value="Abhydrolase_3"/>
    <property type="match status" value="1"/>
</dbReference>
<dbReference type="EMBL" id="PVUE01000008">
    <property type="protein sequence ID" value="PRZ41710.1"/>
    <property type="molecule type" value="Genomic_DNA"/>
</dbReference>
<evidence type="ECO:0000313" key="4">
    <source>
        <dbReference type="Proteomes" id="UP000237752"/>
    </source>
</evidence>
<dbReference type="Gene3D" id="3.40.50.1820">
    <property type="entry name" value="alpha/beta hydrolase"/>
    <property type="match status" value="1"/>
</dbReference>
<feature type="domain" description="Alpha/beta hydrolase fold-3" evidence="2">
    <location>
        <begin position="73"/>
        <end position="272"/>
    </location>
</feature>
<comment type="caution">
    <text evidence="3">The sequence shown here is derived from an EMBL/GenBank/DDBJ whole genome shotgun (WGS) entry which is preliminary data.</text>
</comment>
<dbReference type="InterPro" id="IPR029058">
    <property type="entry name" value="AB_hydrolase_fold"/>
</dbReference>
<dbReference type="InterPro" id="IPR013094">
    <property type="entry name" value="AB_hydrolase_3"/>
</dbReference>
<evidence type="ECO:0000256" key="1">
    <source>
        <dbReference type="ARBA" id="ARBA00022801"/>
    </source>
</evidence>
<organism evidence="3 4">
    <name type="scientific">Antricoccus suffuscus</name>
    <dbReference type="NCBI Taxonomy" id="1629062"/>
    <lineage>
        <taxon>Bacteria</taxon>
        <taxon>Bacillati</taxon>
        <taxon>Actinomycetota</taxon>
        <taxon>Actinomycetes</taxon>
        <taxon>Geodermatophilales</taxon>
        <taxon>Antricoccaceae</taxon>
        <taxon>Antricoccus</taxon>
    </lineage>
</organism>
<keyword evidence="4" id="KW-1185">Reference proteome</keyword>
<keyword evidence="1" id="KW-0378">Hydrolase</keyword>
<reference evidence="3 4" key="1">
    <citation type="submission" date="2018-03" db="EMBL/GenBank/DDBJ databases">
        <title>Genomic Encyclopedia of Archaeal and Bacterial Type Strains, Phase II (KMG-II): from individual species to whole genera.</title>
        <authorList>
            <person name="Goeker M."/>
        </authorList>
    </citation>
    <scope>NUCLEOTIDE SEQUENCE [LARGE SCALE GENOMIC DNA]</scope>
    <source>
        <strain evidence="3 4">DSM 100065</strain>
    </source>
</reference>
<protein>
    <submittedName>
        <fullName evidence="3">Acetyl esterase/lipase</fullName>
    </submittedName>
</protein>
<sequence length="294" mass="32257">MSEQLEQVYREFLAMKPELVNDFEAALAPGAPKTPAPAPEEVRRRYDIEERQVAGFGVQILHPRQGGSGIQAVYFHGGAYTLPFLELHWPIVVGLADRTGADLWIPHYTPSPDATVDDALPFIDALALTVPEAAGDHRYIVSGESAGGNMALVQTLRARDNGTRLPDHLVIHAPWVDLRTCDPKSLEMEDIDALMIVDQLHRAARNWSGAREITDPMVSPLFADLSGLPPITVLQGTNDLLLPDVLTFVDRAREQGAEVELELVEGAFHVYIGVDTPESQRSLDLAAERFRGSA</sequence>